<evidence type="ECO:0000256" key="1">
    <source>
        <dbReference type="SAM" id="MobiDB-lite"/>
    </source>
</evidence>
<feature type="compositionally biased region" description="Low complexity" evidence="1">
    <location>
        <begin position="19"/>
        <end position="42"/>
    </location>
</feature>
<evidence type="ECO:0000313" key="2">
    <source>
        <dbReference type="EMBL" id="EAQ12680.1"/>
    </source>
</evidence>
<name>A3VHC5_9RHOB</name>
<gene>
    <name evidence="2" type="ORF">RB2654_15380</name>
</gene>
<dbReference type="EMBL" id="AAMT01000008">
    <property type="protein sequence ID" value="EAQ12680.1"/>
    <property type="molecule type" value="Genomic_DNA"/>
</dbReference>
<dbReference type="AlphaFoldDB" id="A3VHC5"/>
<evidence type="ECO:0000313" key="3">
    <source>
        <dbReference type="Proteomes" id="UP000002931"/>
    </source>
</evidence>
<keyword evidence="3" id="KW-1185">Reference proteome</keyword>
<feature type="region of interest" description="Disordered" evidence="1">
    <location>
        <begin position="17"/>
        <end position="42"/>
    </location>
</feature>
<dbReference type="Proteomes" id="UP000002931">
    <property type="component" value="Unassembled WGS sequence"/>
</dbReference>
<dbReference type="HOGENOM" id="CLU_3253772_0_0_5"/>
<accession>A3VHC5</accession>
<reference evidence="2 3" key="1">
    <citation type="journal article" date="2010" name="J. Bacteriol.">
        <title>Genome sequences of Pelagibaca bermudensis HTCC2601T and Maritimibacter alkaliphilus HTCC2654T, the type strains of two marine Roseobacter genera.</title>
        <authorList>
            <person name="Thrash J.C."/>
            <person name="Cho J.C."/>
            <person name="Ferriera S."/>
            <person name="Johnson J."/>
            <person name="Vergin K.L."/>
            <person name="Giovannoni S.J."/>
        </authorList>
    </citation>
    <scope>NUCLEOTIDE SEQUENCE [LARGE SCALE GENOMIC DNA]</scope>
    <source>
        <strain evidence="2 3">HTCC2654</strain>
    </source>
</reference>
<protein>
    <submittedName>
        <fullName evidence="2">Uncharacterized protein</fullName>
    </submittedName>
</protein>
<comment type="caution">
    <text evidence="2">The sequence shown here is derived from an EMBL/GenBank/DDBJ whole genome shotgun (WGS) entry which is preliminary data.</text>
</comment>
<organism evidence="2 3">
    <name type="scientific">Maritimibacter alkaliphilus HTCC2654</name>
    <dbReference type="NCBI Taxonomy" id="314271"/>
    <lineage>
        <taxon>Bacteria</taxon>
        <taxon>Pseudomonadati</taxon>
        <taxon>Pseudomonadota</taxon>
        <taxon>Alphaproteobacteria</taxon>
        <taxon>Rhodobacterales</taxon>
        <taxon>Roseobacteraceae</taxon>
        <taxon>Maritimibacter</taxon>
    </lineage>
</organism>
<proteinExistence type="predicted"/>
<sequence length="42" mass="4728">MRRKRFRPMRLIGLPENFSRNAASSRAARPASLGAARSSRAR</sequence>